<keyword evidence="2" id="KW-1185">Reference proteome</keyword>
<reference evidence="1" key="2">
    <citation type="submission" date="2020-06" db="EMBL/GenBank/DDBJ databases">
        <title>Helianthus annuus Genome sequencing and assembly Release 2.</title>
        <authorList>
            <person name="Gouzy J."/>
            <person name="Langlade N."/>
            <person name="Munos S."/>
        </authorList>
    </citation>
    <scope>NUCLEOTIDE SEQUENCE</scope>
    <source>
        <tissue evidence="1">Leaves</tissue>
    </source>
</reference>
<dbReference type="Gramene" id="mRNA:HanXRQr2_Chr13g0613261">
    <property type="protein sequence ID" value="mRNA:HanXRQr2_Chr13g0613261"/>
    <property type="gene ID" value="HanXRQr2_Chr13g0613261"/>
</dbReference>
<comment type="caution">
    <text evidence="1">The sequence shown here is derived from an EMBL/GenBank/DDBJ whole genome shotgun (WGS) entry which is preliminary data.</text>
</comment>
<organism evidence="1 2">
    <name type="scientific">Helianthus annuus</name>
    <name type="common">Common sunflower</name>
    <dbReference type="NCBI Taxonomy" id="4232"/>
    <lineage>
        <taxon>Eukaryota</taxon>
        <taxon>Viridiplantae</taxon>
        <taxon>Streptophyta</taxon>
        <taxon>Embryophyta</taxon>
        <taxon>Tracheophyta</taxon>
        <taxon>Spermatophyta</taxon>
        <taxon>Magnoliopsida</taxon>
        <taxon>eudicotyledons</taxon>
        <taxon>Gunneridae</taxon>
        <taxon>Pentapetalae</taxon>
        <taxon>asterids</taxon>
        <taxon>campanulids</taxon>
        <taxon>Asterales</taxon>
        <taxon>Asteraceae</taxon>
        <taxon>Asteroideae</taxon>
        <taxon>Heliantheae alliance</taxon>
        <taxon>Heliantheae</taxon>
        <taxon>Helianthus</taxon>
    </lineage>
</organism>
<proteinExistence type="predicted"/>
<gene>
    <name evidence="1" type="ORF">HanXRQr2_Chr13g0613261</name>
</gene>
<evidence type="ECO:0000313" key="1">
    <source>
        <dbReference type="EMBL" id="KAF5775547.1"/>
    </source>
</evidence>
<dbReference type="EMBL" id="MNCJ02000328">
    <property type="protein sequence ID" value="KAF5775547.1"/>
    <property type="molecule type" value="Genomic_DNA"/>
</dbReference>
<accession>A0A9K3ELL2</accession>
<name>A0A9K3ELL2_HELAN</name>
<reference evidence="1" key="1">
    <citation type="journal article" date="2017" name="Nature">
        <title>The sunflower genome provides insights into oil metabolism, flowering and Asterid evolution.</title>
        <authorList>
            <person name="Badouin H."/>
            <person name="Gouzy J."/>
            <person name="Grassa C.J."/>
            <person name="Murat F."/>
            <person name="Staton S.E."/>
            <person name="Cottret L."/>
            <person name="Lelandais-Briere C."/>
            <person name="Owens G.L."/>
            <person name="Carrere S."/>
            <person name="Mayjonade B."/>
            <person name="Legrand L."/>
            <person name="Gill N."/>
            <person name="Kane N.C."/>
            <person name="Bowers J.E."/>
            <person name="Hubner S."/>
            <person name="Bellec A."/>
            <person name="Berard A."/>
            <person name="Berges H."/>
            <person name="Blanchet N."/>
            <person name="Boniface M.C."/>
            <person name="Brunel D."/>
            <person name="Catrice O."/>
            <person name="Chaidir N."/>
            <person name="Claudel C."/>
            <person name="Donnadieu C."/>
            <person name="Faraut T."/>
            <person name="Fievet G."/>
            <person name="Helmstetter N."/>
            <person name="King M."/>
            <person name="Knapp S.J."/>
            <person name="Lai Z."/>
            <person name="Le Paslier M.C."/>
            <person name="Lippi Y."/>
            <person name="Lorenzon L."/>
            <person name="Mandel J.R."/>
            <person name="Marage G."/>
            <person name="Marchand G."/>
            <person name="Marquand E."/>
            <person name="Bret-Mestries E."/>
            <person name="Morien E."/>
            <person name="Nambeesan S."/>
            <person name="Nguyen T."/>
            <person name="Pegot-Espagnet P."/>
            <person name="Pouilly N."/>
            <person name="Raftis F."/>
            <person name="Sallet E."/>
            <person name="Schiex T."/>
            <person name="Thomas J."/>
            <person name="Vandecasteele C."/>
            <person name="Vares D."/>
            <person name="Vear F."/>
            <person name="Vautrin S."/>
            <person name="Crespi M."/>
            <person name="Mangin B."/>
            <person name="Burke J.M."/>
            <person name="Salse J."/>
            <person name="Munos S."/>
            <person name="Vincourt P."/>
            <person name="Rieseberg L.H."/>
            <person name="Langlade N.B."/>
        </authorList>
    </citation>
    <scope>NUCLEOTIDE SEQUENCE</scope>
    <source>
        <tissue evidence="1">Leaves</tissue>
    </source>
</reference>
<protein>
    <submittedName>
        <fullName evidence="1">Uncharacterized protein</fullName>
    </submittedName>
</protein>
<dbReference type="Proteomes" id="UP000215914">
    <property type="component" value="Unassembled WGS sequence"/>
</dbReference>
<sequence>MNCVKDTRNRNISTNKLPLCFSQRAVGLARWMSYVANHCKEGE</sequence>
<evidence type="ECO:0000313" key="2">
    <source>
        <dbReference type="Proteomes" id="UP000215914"/>
    </source>
</evidence>
<dbReference type="AlphaFoldDB" id="A0A9K3ELL2"/>